<dbReference type="InterPro" id="IPR016169">
    <property type="entry name" value="FAD-bd_PCMH_sub2"/>
</dbReference>
<evidence type="ECO:0000256" key="2">
    <source>
        <dbReference type="ARBA" id="ARBA00022827"/>
    </source>
</evidence>
<keyword evidence="2" id="KW-0274">FAD</keyword>
<accession>A0A3P7L864</accession>
<organism evidence="4 5">
    <name type="scientific">Strongylus vulgaris</name>
    <name type="common">Blood worm</name>
    <dbReference type="NCBI Taxonomy" id="40348"/>
    <lineage>
        <taxon>Eukaryota</taxon>
        <taxon>Metazoa</taxon>
        <taxon>Ecdysozoa</taxon>
        <taxon>Nematoda</taxon>
        <taxon>Chromadorea</taxon>
        <taxon>Rhabditida</taxon>
        <taxon>Rhabditina</taxon>
        <taxon>Rhabditomorpha</taxon>
        <taxon>Strongyloidea</taxon>
        <taxon>Strongylidae</taxon>
        <taxon>Strongylus</taxon>
    </lineage>
</organism>
<dbReference type="Gene3D" id="3.30.465.10">
    <property type="match status" value="1"/>
</dbReference>
<dbReference type="InterPro" id="IPR002888">
    <property type="entry name" value="2Fe-2S-bd"/>
</dbReference>
<evidence type="ECO:0000256" key="1">
    <source>
        <dbReference type="ARBA" id="ARBA00022630"/>
    </source>
</evidence>
<feature type="domain" description="FAD-binding PCMH-type" evidence="3">
    <location>
        <begin position="127"/>
        <end position="305"/>
    </location>
</feature>
<keyword evidence="5" id="KW-1185">Reference proteome</keyword>
<dbReference type="Pfam" id="PF01799">
    <property type="entry name" value="Fer2_2"/>
    <property type="match status" value="1"/>
</dbReference>
<protein>
    <recommendedName>
        <fullName evidence="3">FAD-binding PCMH-type domain-containing protein</fullName>
    </recommendedName>
</protein>
<dbReference type="SUPFAM" id="SSF56176">
    <property type="entry name" value="FAD-binding/transporter-associated domain-like"/>
    <property type="match status" value="1"/>
</dbReference>
<name>A0A3P7L864_STRVU</name>
<dbReference type="GO" id="GO:0071949">
    <property type="term" value="F:FAD binding"/>
    <property type="evidence" value="ECO:0007669"/>
    <property type="project" value="InterPro"/>
</dbReference>
<sequence>TVEGIGNVKKLHPVQERLARGHGTQCGFCSPGFVMSAYTLLRNNPNPSTREINQAIKGGKIDLIIPASFTLRPFDSVKCPCKEQSSGPDKEKLLTFDDFPKFDESQEIVFPPLFIMESEDSDGDIFLEGRRVTLHAPSELQVFEEHLRSNKEAKIISSGLITRLITSHSSDDTKIVWTSTHRLKTLSEVLVFDKEMSLGANLTITEFVDAVDKYCDPMIAKPIRKLFDKYSSLQVANVASWVGGFVSGSSDVSALLLALNPSMTIRDTAGVHEFRRVSDLIDGNGKVKLENSQFIISMSFPRTEDALRLFTFKQGARLGPDSTIVNCVAALHVKENIETARIAVSFGSRAILCEKLWKELCGK</sequence>
<dbReference type="SUPFAM" id="SSF47741">
    <property type="entry name" value="CO dehydrogenase ISP C-domain like"/>
    <property type="match status" value="1"/>
</dbReference>
<dbReference type="Proteomes" id="UP000270094">
    <property type="component" value="Unassembled WGS sequence"/>
</dbReference>
<dbReference type="InterPro" id="IPR036884">
    <property type="entry name" value="2Fe-2S-bd_dom_sf"/>
</dbReference>
<dbReference type="PANTHER" id="PTHR45444:SF3">
    <property type="entry name" value="XANTHINE DEHYDROGENASE"/>
    <property type="match status" value="1"/>
</dbReference>
<evidence type="ECO:0000259" key="3">
    <source>
        <dbReference type="PROSITE" id="PS51387"/>
    </source>
</evidence>
<dbReference type="PROSITE" id="PS51387">
    <property type="entry name" value="FAD_PCMH"/>
    <property type="match status" value="1"/>
</dbReference>
<dbReference type="InterPro" id="IPR016208">
    <property type="entry name" value="Ald_Oxase/xanthine_DH-like"/>
</dbReference>
<reference evidence="4 5" key="1">
    <citation type="submission" date="2018-11" db="EMBL/GenBank/DDBJ databases">
        <authorList>
            <consortium name="Pathogen Informatics"/>
        </authorList>
    </citation>
    <scope>NUCLEOTIDE SEQUENCE [LARGE SCALE GENOMIC DNA]</scope>
</reference>
<dbReference type="EMBL" id="UYYB01095261">
    <property type="protein sequence ID" value="VDM75378.1"/>
    <property type="molecule type" value="Genomic_DNA"/>
</dbReference>
<dbReference type="GO" id="GO:0016491">
    <property type="term" value="F:oxidoreductase activity"/>
    <property type="evidence" value="ECO:0007669"/>
    <property type="project" value="InterPro"/>
</dbReference>
<dbReference type="GO" id="GO:0005506">
    <property type="term" value="F:iron ion binding"/>
    <property type="evidence" value="ECO:0007669"/>
    <property type="project" value="InterPro"/>
</dbReference>
<dbReference type="PANTHER" id="PTHR45444">
    <property type="entry name" value="XANTHINE DEHYDROGENASE"/>
    <property type="match status" value="1"/>
</dbReference>
<dbReference type="Gene3D" id="1.10.150.120">
    <property type="entry name" value="[2Fe-2S]-binding domain"/>
    <property type="match status" value="1"/>
</dbReference>
<dbReference type="InterPro" id="IPR036318">
    <property type="entry name" value="FAD-bd_PCMH-like_sf"/>
</dbReference>
<dbReference type="InterPro" id="IPR002346">
    <property type="entry name" value="Mopterin_DH_FAD-bd"/>
</dbReference>
<dbReference type="InterPro" id="IPR016166">
    <property type="entry name" value="FAD-bd_PCMH"/>
</dbReference>
<proteinExistence type="predicted"/>
<gene>
    <name evidence="4" type="ORF">SVUK_LOCUS10376</name>
</gene>
<evidence type="ECO:0000313" key="5">
    <source>
        <dbReference type="Proteomes" id="UP000270094"/>
    </source>
</evidence>
<dbReference type="InterPro" id="IPR016167">
    <property type="entry name" value="FAD-bd_PCMH_sub1"/>
</dbReference>
<evidence type="ECO:0000313" key="4">
    <source>
        <dbReference type="EMBL" id="VDM75378.1"/>
    </source>
</evidence>
<keyword evidence="1" id="KW-0285">Flavoprotein</keyword>
<dbReference type="Pfam" id="PF00941">
    <property type="entry name" value="FAD_binding_5"/>
    <property type="match status" value="1"/>
</dbReference>
<dbReference type="OrthoDB" id="8300278at2759"/>
<dbReference type="Gene3D" id="3.30.43.10">
    <property type="entry name" value="Uridine Diphospho-n-acetylenolpyruvylglucosamine Reductase, domain 2"/>
    <property type="match status" value="1"/>
</dbReference>
<feature type="non-terminal residue" evidence="4">
    <location>
        <position position="1"/>
    </location>
</feature>
<dbReference type="AlphaFoldDB" id="A0A3P7L864"/>